<evidence type="ECO:0000313" key="2">
    <source>
        <dbReference type="EMBL" id="EPR40753.1"/>
    </source>
</evidence>
<feature type="region of interest" description="Disordered" evidence="1">
    <location>
        <begin position="31"/>
        <end position="64"/>
    </location>
</feature>
<keyword evidence="3" id="KW-1185">Reference proteome</keyword>
<dbReference type="RefSeq" id="WP_020876780.1">
    <property type="nucleotide sequence ID" value="NZ_ATHJ01000081.1"/>
</dbReference>
<proteinExistence type="predicted"/>
<dbReference type="Proteomes" id="UP000014977">
    <property type="component" value="Unassembled WGS sequence"/>
</dbReference>
<evidence type="ECO:0000256" key="1">
    <source>
        <dbReference type="SAM" id="MobiDB-lite"/>
    </source>
</evidence>
<dbReference type="AlphaFoldDB" id="S7V8A1"/>
<protein>
    <submittedName>
        <fullName evidence="2">Uncharacterized protein</fullName>
    </submittedName>
</protein>
<accession>S7V8A1</accession>
<dbReference type="EMBL" id="ATHJ01000081">
    <property type="protein sequence ID" value="EPR40753.1"/>
    <property type="molecule type" value="Genomic_DNA"/>
</dbReference>
<comment type="caution">
    <text evidence="2">The sequence shown here is derived from an EMBL/GenBank/DDBJ whole genome shotgun (WGS) entry which is preliminary data.</text>
</comment>
<name>S7V8A1_DESML</name>
<dbReference type="OrthoDB" id="5422516at2"/>
<gene>
    <name evidence="2" type="ORF">dsmv_2349</name>
</gene>
<organism evidence="2 3">
    <name type="scientific">Desulfococcus multivorans DSM 2059</name>
    <dbReference type="NCBI Taxonomy" id="1121405"/>
    <lineage>
        <taxon>Bacteria</taxon>
        <taxon>Pseudomonadati</taxon>
        <taxon>Thermodesulfobacteriota</taxon>
        <taxon>Desulfobacteria</taxon>
        <taxon>Desulfobacterales</taxon>
        <taxon>Desulfococcaceae</taxon>
        <taxon>Desulfococcus</taxon>
    </lineage>
</organism>
<sequence length="64" mass="7204">MERMPSRDTSGKCEGECRDRVFEGESERQAYINASDKEYDSPCESSPSWTFKRNDPPGGLGGRI</sequence>
<evidence type="ECO:0000313" key="3">
    <source>
        <dbReference type="Proteomes" id="UP000014977"/>
    </source>
</evidence>
<reference evidence="2 3" key="1">
    <citation type="journal article" date="2013" name="Genome Announc.">
        <title>Draft genome sequences for three mercury-methylating, sulfate-reducing bacteria.</title>
        <authorList>
            <person name="Brown S.D."/>
            <person name="Hurt R.A.Jr."/>
            <person name="Gilmour C.C."/>
            <person name="Elias D.A."/>
        </authorList>
    </citation>
    <scope>NUCLEOTIDE SEQUENCE [LARGE SCALE GENOMIC DNA]</scope>
    <source>
        <strain evidence="2 3">DSM 2059</strain>
    </source>
</reference>